<name>A0ACC2T5X6_9FUNG</name>
<dbReference type="Proteomes" id="UP001165960">
    <property type="component" value="Unassembled WGS sequence"/>
</dbReference>
<keyword evidence="2" id="KW-1185">Reference proteome</keyword>
<proteinExistence type="predicted"/>
<evidence type="ECO:0000313" key="1">
    <source>
        <dbReference type="EMBL" id="KAJ9070058.1"/>
    </source>
</evidence>
<accession>A0ACC2T5X6</accession>
<evidence type="ECO:0000313" key="2">
    <source>
        <dbReference type="Proteomes" id="UP001165960"/>
    </source>
</evidence>
<reference evidence="1" key="1">
    <citation type="submission" date="2022-04" db="EMBL/GenBank/DDBJ databases">
        <title>Genome of the entomopathogenic fungus Entomophthora muscae.</title>
        <authorList>
            <person name="Elya C."/>
            <person name="Lovett B.R."/>
            <person name="Lee E."/>
            <person name="Macias A.M."/>
            <person name="Hajek A.E."/>
            <person name="De Bivort B.L."/>
            <person name="Kasson M.T."/>
            <person name="De Fine Licht H.H."/>
            <person name="Stajich J.E."/>
        </authorList>
    </citation>
    <scope>NUCLEOTIDE SEQUENCE</scope>
    <source>
        <strain evidence="1">Berkeley</strain>
    </source>
</reference>
<sequence>MTLPLTPQPNCLQESVTTSKSTSTQLFGVMYITLTGLVNSMVPSNGPWVILGKFLYYIVKLAPIIWWAKTPACRLPAASSQELPTGWIPENGTECLLPMTFPSVFPLVPSYSSHPSNPLDSILVVYLTRMGAKLSYFSPLLSQFIALIYHKSLIYFKTQTNLLHSQVLWTMFLERSNMNIQYNPGPELFTADALSQLYVQASRSQNGLDS</sequence>
<gene>
    <name evidence="1" type="ORF">DSO57_1012307</name>
</gene>
<protein>
    <submittedName>
        <fullName evidence="1">Uncharacterized protein</fullName>
    </submittedName>
</protein>
<organism evidence="1 2">
    <name type="scientific">Entomophthora muscae</name>
    <dbReference type="NCBI Taxonomy" id="34485"/>
    <lineage>
        <taxon>Eukaryota</taxon>
        <taxon>Fungi</taxon>
        <taxon>Fungi incertae sedis</taxon>
        <taxon>Zoopagomycota</taxon>
        <taxon>Entomophthoromycotina</taxon>
        <taxon>Entomophthoromycetes</taxon>
        <taxon>Entomophthorales</taxon>
        <taxon>Entomophthoraceae</taxon>
        <taxon>Entomophthora</taxon>
    </lineage>
</organism>
<dbReference type="EMBL" id="QTSX02003594">
    <property type="protein sequence ID" value="KAJ9070058.1"/>
    <property type="molecule type" value="Genomic_DNA"/>
</dbReference>
<comment type="caution">
    <text evidence="1">The sequence shown here is derived from an EMBL/GenBank/DDBJ whole genome shotgun (WGS) entry which is preliminary data.</text>
</comment>